<feature type="binding site" evidence="4">
    <location>
        <position position="204"/>
    </location>
    <ligand>
        <name>a divalent metal cation</name>
        <dbReference type="ChEBI" id="CHEBI:60240"/>
        <label>1</label>
    </ligand>
</feature>
<feature type="binding site" evidence="4">
    <location>
        <position position="154"/>
    </location>
    <ligand>
        <name>a divalent metal cation</name>
        <dbReference type="ChEBI" id="CHEBI:60240"/>
        <label>2</label>
    </ligand>
</feature>
<evidence type="ECO:0000256" key="3">
    <source>
        <dbReference type="ARBA" id="ARBA00022801"/>
    </source>
</evidence>
<dbReference type="CDD" id="cd01310">
    <property type="entry name" value="TatD_DNAse"/>
    <property type="match status" value="1"/>
</dbReference>
<dbReference type="NCBIfam" id="TIGR00010">
    <property type="entry name" value="YchF/TatD family DNA exonuclease"/>
    <property type="match status" value="1"/>
</dbReference>
<gene>
    <name evidence="5" type="primary">ycfH</name>
    <name evidence="5" type="ORF">Q31a_22480</name>
</gene>
<dbReference type="OrthoDB" id="9810005at2"/>
<evidence type="ECO:0000256" key="4">
    <source>
        <dbReference type="PIRSR" id="PIRSR005902-1"/>
    </source>
</evidence>
<dbReference type="InterPro" id="IPR001130">
    <property type="entry name" value="TatD-like"/>
</dbReference>
<dbReference type="KEGG" id="ahel:Q31a_22480"/>
<dbReference type="PROSITE" id="PS01137">
    <property type="entry name" value="TATD_1"/>
    <property type="match status" value="1"/>
</dbReference>
<dbReference type="Pfam" id="PF01026">
    <property type="entry name" value="TatD_DNase"/>
    <property type="match status" value="1"/>
</dbReference>
<sequence length="257" mass="28664">MIIDTHAHLNDPTLRSNIQEFLLLARQANVRGILSVGTTVESSQGCIELAEEFAEIRAAVGIHPNNCCQSAPEDWATIERMCLHPRVAALGETGLDRHWDDCPWEVQVDYFRRHLALSRETQLPVVIHTRECANETAALLEEEAKLGALRGVMHSFTGPVDVARRCLELGLYISFAGMVTFKNGEEIREIAKEIPADRILVETDCPYLTPHPFRGKRPNHPALVAHTLELVAEIRGVRLADFAAQTTANAQRLFGSW</sequence>
<dbReference type="GO" id="GO:0004536">
    <property type="term" value="F:DNA nuclease activity"/>
    <property type="evidence" value="ECO:0007669"/>
    <property type="project" value="InterPro"/>
</dbReference>
<evidence type="ECO:0000256" key="1">
    <source>
        <dbReference type="ARBA" id="ARBA00009275"/>
    </source>
</evidence>
<dbReference type="AlphaFoldDB" id="A0A518G5R3"/>
<keyword evidence="6" id="KW-1185">Reference proteome</keyword>
<accession>A0A518G5R3</accession>
<dbReference type="PIRSF" id="PIRSF005902">
    <property type="entry name" value="DNase_TatD"/>
    <property type="match status" value="1"/>
</dbReference>
<dbReference type="Proteomes" id="UP000318017">
    <property type="component" value="Chromosome"/>
</dbReference>
<feature type="binding site" evidence="4">
    <location>
        <position position="92"/>
    </location>
    <ligand>
        <name>a divalent metal cation</name>
        <dbReference type="ChEBI" id="CHEBI:60240"/>
        <label>1</label>
    </ligand>
</feature>
<dbReference type="PANTHER" id="PTHR46124">
    <property type="entry name" value="D-AMINOACYL-TRNA DEACYLASE"/>
    <property type="match status" value="1"/>
</dbReference>
<dbReference type="PANTHER" id="PTHR46124:SF2">
    <property type="entry name" value="D-AMINOACYL-TRNA DEACYLASE"/>
    <property type="match status" value="1"/>
</dbReference>
<comment type="similarity">
    <text evidence="1">Belongs to the metallo-dependent hydrolases superfamily. TatD-type hydrolase family.</text>
</comment>
<protein>
    <submittedName>
        <fullName evidence="5">Putative deoxyribonuclease YcfH</fullName>
        <ecNumber evidence="5">3.1.21.-</ecNumber>
    </submittedName>
</protein>
<proteinExistence type="inferred from homology"/>
<keyword evidence="3 5" id="KW-0378">Hydrolase</keyword>
<keyword evidence="2 4" id="KW-0479">Metal-binding</keyword>
<dbReference type="GO" id="GO:0016788">
    <property type="term" value="F:hydrolase activity, acting on ester bonds"/>
    <property type="evidence" value="ECO:0007669"/>
    <property type="project" value="InterPro"/>
</dbReference>
<dbReference type="GO" id="GO:0005829">
    <property type="term" value="C:cytosol"/>
    <property type="evidence" value="ECO:0007669"/>
    <property type="project" value="TreeGrafter"/>
</dbReference>
<name>A0A518G5R3_9BACT</name>
<dbReference type="InterPro" id="IPR018228">
    <property type="entry name" value="DNase_TatD-rel_CS"/>
</dbReference>
<dbReference type="EMBL" id="CP036298">
    <property type="protein sequence ID" value="QDV23936.1"/>
    <property type="molecule type" value="Genomic_DNA"/>
</dbReference>
<feature type="binding site" evidence="4">
    <location>
        <position position="8"/>
    </location>
    <ligand>
        <name>a divalent metal cation</name>
        <dbReference type="ChEBI" id="CHEBI:60240"/>
        <label>1</label>
    </ligand>
</feature>
<dbReference type="RefSeq" id="WP_145077221.1">
    <property type="nucleotide sequence ID" value="NZ_CP036298.1"/>
</dbReference>
<evidence type="ECO:0000256" key="2">
    <source>
        <dbReference type="ARBA" id="ARBA00022723"/>
    </source>
</evidence>
<dbReference type="InterPro" id="IPR015991">
    <property type="entry name" value="TatD/YcfH-like"/>
</dbReference>
<dbReference type="GO" id="GO:0046872">
    <property type="term" value="F:metal ion binding"/>
    <property type="evidence" value="ECO:0007669"/>
    <property type="project" value="UniProtKB-KW"/>
</dbReference>
<evidence type="ECO:0000313" key="6">
    <source>
        <dbReference type="Proteomes" id="UP000318017"/>
    </source>
</evidence>
<dbReference type="FunFam" id="3.20.20.140:FF:000005">
    <property type="entry name" value="TatD family hydrolase"/>
    <property type="match status" value="1"/>
</dbReference>
<evidence type="ECO:0000313" key="5">
    <source>
        <dbReference type="EMBL" id="QDV23936.1"/>
    </source>
</evidence>
<reference evidence="5 6" key="1">
    <citation type="submission" date="2019-02" db="EMBL/GenBank/DDBJ databases">
        <title>Deep-cultivation of Planctomycetes and their phenomic and genomic characterization uncovers novel biology.</title>
        <authorList>
            <person name="Wiegand S."/>
            <person name="Jogler M."/>
            <person name="Boedeker C."/>
            <person name="Pinto D."/>
            <person name="Vollmers J."/>
            <person name="Rivas-Marin E."/>
            <person name="Kohn T."/>
            <person name="Peeters S.H."/>
            <person name="Heuer A."/>
            <person name="Rast P."/>
            <person name="Oberbeckmann S."/>
            <person name="Bunk B."/>
            <person name="Jeske O."/>
            <person name="Meyerdierks A."/>
            <person name="Storesund J.E."/>
            <person name="Kallscheuer N."/>
            <person name="Luecker S."/>
            <person name="Lage O.M."/>
            <person name="Pohl T."/>
            <person name="Merkel B.J."/>
            <person name="Hornburger P."/>
            <person name="Mueller R.-W."/>
            <person name="Bruemmer F."/>
            <person name="Labrenz M."/>
            <person name="Spormann A.M."/>
            <person name="Op den Camp H."/>
            <person name="Overmann J."/>
            <person name="Amann R."/>
            <person name="Jetten M.S.M."/>
            <person name="Mascher T."/>
            <person name="Medema M.H."/>
            <person name="Devos D.P."/>
            <person name="Kaster A.-K."/>
            <person name="Ovreas L."/>
            <person name="Rohde M."/>
            <person name="Galperin M.Y."/>
            <person name="Jogler C."/>
        </authorList>
    </citation>
    <scope>NUCLEOTIDE SEQUENCE [LARGE SCALE GENOMIC DNA]</scope>
    <source>
        <strain evidence="5 6">Q31a</strain>
    </source>
</reference>
<feature type="binding site" evidence="4">
    <location>
        <position position="128"/>
    </location>
    <ligand>
        <name>a divalent metal cation</name>
        <dbReference type="ChEBI" id="CHEBI:60240"/>
        <label>2</label>
    </ligand>
</feature>
<dbReference type="EC" id="3.1.21.-" evidence="5"/>
<dbReference type="Gene3D" id="3.20.20.140">
    <property type="entry name" value="Metal-dependent hydrolases"/>
    <property type="match status" value="1"/>
</dbReference>
<dbReference type="InterPro" id="IPR032466">
    <property type="entry name" value="Metal_Hydrolase"/>
</dbReference>
<feature type="binding site" evidence="4">
    <location>
        <position position="6"/>
    </location>
    <ligand>
        <name>a divalent metal cation</name>
        <dbReference type="ChEBI" id="CHEBI:60240"/>
        <label>1</label>
    </ligand>
</feature>
<dbReference type="SUPFAM" id="SSF51556">
    <property type="entry name" value="Metallo-dependent hydrolases"/>
    <property type="match status" value="1"/>
</dbReference>
<organism evidence="5 6">
    <name type="scientific">Aureliella helgolandensis</name>
    <dbReference type="NCBI Taxonomy" id="2527968"/>
    <lineage>
        <taxon>Bacteria</taxon>
        <taxon>Pseudomonadati</taxon>
        <taxon>Planctomycetota</taxon>
        <taxon>Planctomycetia</taxon>
        <taxon>Pirellulales</taxon>
        <taxon>Pirellulaceae</taxon>
        <taxon>Aureliella</taxon>
    </lineage>
</organism>